<evidence type="ECO:0000256" key="1">
    <source>
        <dbReference type="ARBA" id="ARBA00010682"/>
    </source>
</evidence>
<keyword evidence="3 9" id="KW-0808">Transferase</keyword>
<keyword evidence="2" id="KW-0444">Lipid biosynthesis</keyword>
<dbReference type="OrthoDB" id="8543662at2"/>
<sequence>MEMINTFQIESLLKTNISSDDIAVLLNPKDYLNQLLTLIDAAETRIYITVLYLENDAAGRLVMERLIIAKEKNPQLDIKIFVDFHRAHRQVNKQKYNKYNVTFYREIDQKYPDFIQFYGVAIKGRELFGVLHLKGMIIDDSLLYTGASINNIYLNYHARYRYDRYWIIKSGELCNSFINCLNHTFISSEGVYPFNRHTLKINNKFKKKKAVQYKKLIRASYRLERSKNGYLTVAPLIGIGKRNNQLNNIIHHLMIQAKQYLILYTPYFNLPGILEKDISYLLCCGIKVEIVVGDKHANDFFMPKEQALTMMGLIPYLYEINLLEFIKCHQSSIDEGLLIIRLWRHDDNSFHLKGLNVDTRYHLLTGNNLNPRAWRLDYENGLLIEDHYGQLLNLIEQEHRQIIKHTTIIKNWQQIETQSNYPIKVRKWLARLRWSNLDKIMKQYM</sequence>
<dbReference type="GO" id="GO:0005829">
    <property type="term" value="C:cytosol"/>
    <property type="evidence" value="ECO:0007669"/>
    <property type="project" value="TreeGrafter"/>
</dbReference>
<organism evidence="9 10">
    <name type="scientific">Nitrosomonas supralitoralis</name>
    <dbReference type="NCBI Taxonomy" id="2116706"/>
    <lineage>
        <taxon>Bacteria</taxon>
        <taxon>Pseudomonadati</taxon>
        <taxon>Pseudomonadota</taxon>
        <taxon>Betaproteobacteria</taxon>
        <taxon>Nitrosomonadales</taxon>
        <taxon>Nitrosomonadaceae</taxon>
        <taxon>Nitrosomonas</taxon>
    </lineage>
</organism>
<dbReference type="InterPro" id="IPR001736">
    <property type="entry name" value="PLipase_D/transphosphatidylase"/>
</dbReference>
<keyword evidence="10" id="KW-1185">Reference proteome</keyword>
<dbReference type="Pfam" id="PF13091">
    <property type="entry name" value="PLDc_2"/>
    <property type="match status" value="2"/>
</dbReference>
<evidence type="ECO:0000256" key="5">
    <source>
        <dbReference type="ARBA" id="ARBA00023098"/>
    </source>
</evidence>
<proteinExistence type="inferred from homology"/>
<keyword evidence="4" id="KW-0677">Repeat</keyword>
<keyword evidence="7" id="KW-1208">Phospholipid metabolism</keyword>
<accession>A0A2P7NSM8</accession>
<name>A0A2P7NSM8_9PROT</name>
<comment type="similarity">
    <text evidence="1">Belongs to the CDP-alcohol phosphatidyltransferase class-II family.</text>
</comment>
<dbReference type="Gene3D" id="3.30.870.10">
    <property type="entry name" value="Endonuclease Chain A"/>
    <property type="match status" value="2"/>
</dbReference>
<protein>
    <submittedName>
        <fullName evidence="9">CDP-diacylglycerol--serine O-phosphatidyltransferase</fullName>
    </submittedName>
</protein>
<reference evidence="9 10" key="1">
    <citation type="submission" date="2018-03" db="EMBL/GenBank/DDBJ databases">
        <title>Draft genome of Nitrosomonas supralitoralis APG5.</title>
        <authorList>
            <person name="Urakawa H."/>
            <person name="Lopez J.V."/>
        </authorList>
    </citation>
    <scope>NUCLEOTIDE SEQUENCE [LARGE SCALE GENOMIC DNA]</scope>
    <source>
        <strain evidence="9 10">APG5</strain>
    </source>
</reference>
<dbReference type="PANTHER" id="PTHR12586:SF1">
    <property type="entry name" value="CDP-DIACYLGLYCEROL--GLYCEROL-3-PHOSPHATE 3-PHOSPHATIDYLTRANSFERASE, MITOCHONDRIAL"/>
    <property type="match status" value="1"/>
</dbReference>
<keyword evidence="5" id="KW-0443">Lipid metabolism</keyword>
<evidence type="ECO:0000313" key="10">
    <source>
        <dbReference type="Proteomes" id="UP000241912"/>
    </source>
</evidence>
<dbReference type="PANTHER" id="PTHR12586">
    <property type="entry name" value="CDP-DIACYLGLYCEROL--SERINE O-PHOSPHATIDYLTRANSFERASE"/>
    <property type="match status" value="1"/>
</dbReference>
<feature type="domain" description="PLD phosphodiesterase" evidence="8">
    <location>
        <begin position="127"/>
        <end position="153"/>
    </location>
</feature>
<evidence type="ECO:0000256" key="7">
    <source>
        <dbReference type="ARBA" id="ARBA00023264"/>
    </source>
</evidence>
<dbReference type="GO" id="GO:0003882">
    <property type="term" value="F:CDP-diacylglycerol-serine O-phosphatidyltransferase activity"/>
    <property type="evidence" value="ECO:0007669"/>
    <property type="project" value="TreeGrafter"/>
</dbReference>
<feature type="domain" description="PLD phosphodiesterase" evidence="8">
    <location>
        <begin position="346"/>
        <end position="373"/>
    </location>
</feature>
<comment type="caution">
    <text evidence="9">The sequence shown here is derived from an EMBL/GenBank/DDBJ whole genome shotgun (WGS) entry which is preliminary data.</text>
</comment>
<evidence type="ECO:0000259" key="8">
    <source>
        <dbReference type="SMART" id="SM00155"/>
    </source>
</evidence>
<dbReference type="AlphaFoldDB" id="A0A2P7NSM8"/>
<gene>
    <name evidence="9" type="ORF">C7H79_13245</name>
</gene>
<keyword evidence="6" id="KW-0594">Phospholipid biosynthesis</keyword>
<dbReference type="NCBIfam" id="NF006946">
    <property type="entry name" value="PRK09428.1"/>
    <property type="match status" value="1"/>
</dbReference>
<dbReference type="InterPro" id="IPR016270">
    <property type="entry name" value="PGS1"/>
</dbReference>
<evidence type="ECO:0000256" key="2">
    <source>
        <dbReference type="ARBA" id="ARBA00022516"/>
    </source>
</evidence>
<dbReference type="SUPFAM" id="SSF56024">
    <property type="entry name" value="Phospholipase D/nuclease"/>
    <property type="match status" value="2"/>
</dbReference>
<evidence type="ECO:0000256" key="4">
    <source>
        <dbReference type="ARBA" id="ARBA00022737"/>
    </source>
</evidence>
<dbReference type="SMART" id="SM00155">
    <property type="entry name" value="PLDc"/>
    <property type="match status" value="2"/>
</dbReference>
<dbReference type="PIRSF" id="PIRSF000850">
    <property type="entry name" value="Phospholipase_D_PSS"/>
    <property type="match status" value="1"/>
</dbReference>
<evidence type="ECO:0000256" key="6">
    <source>
        <dbReference type="ARBA" id="ARBA00023209"/>
    </source>
</evidence>
<dbReference type="Proteomes" id="UP000241912">
    <property type="component" value="Unassembled WGS sequence"/>
</dbReference>
<dbReference type="GO" id="GO:0032049">
    <property type="term" value="P:cardiolipin biosynthetic process"/>
    <property type="evidence" value="ECO:0007669"/>
    <property type="project" value="InterPro"/>
</dbReference>
<dbReference type="InterPro" id="IPR025202">
    <property type="entry name" value="PLD-like_dom"/>
</dbReference>
<evidence type="ECO:0000256" key="3">
    <source>
        <dbReference type="ARBA" id="ARBA00022679"/>
    </source>
</evidence>
<evidence type="ECO:0000313" key="9">
    <source>
        <dbReference type="EMBL" id="PSJ16467.1"/>
    </source>
</evidence>
<dbReference type="EMBL" id="PXXU01000049">
    <property type="protein sequence ID" value="PSJ16467.1"/>
    <property type="molecule type" value="Genomic_DNA"/>
</dbReference>
<dbReference type="GO" id="GO:0008444">
    <property type="term" value="F:CDP-diacylglycerol-glycerol-3-phosphate 3-phosphatidyltransferase activity"/>
    <property type="evidence" value="ECO:0007669"/>
    <property type="project" value="InterPro"/>
</dbReference>